<organism evidence="7 8">
    <name type="scientific">Owenia fusiformis</name>
    <name type="common">Polychaete worm</name>
    <dbReference type="NCBI Taxonomy" id="6347"/>
    <lineage>
        <taxon>Eukaryota</taxon>
        <taxon>Metazoa</taxon>
        <taxon>Spiralia</taxon>
        <taxon>Lophotrochozoa</taxon>
        <taxon>Annelida</taxon>
        <taxon>Polychaeta</taxon>
        <taxon>Sedentaria</taxon>
        <taxon>Canalipalpata</taxon>
        <taxon>Sabellida</taxon>
        <taxon>Oweniida</taxon>
        <taxon>Oweniidae</taxon>
        <taxon>Owenia</taxon>
    </lineage>
</organism>
<dbReference type="GO" id="GO:0016020">
    <property type="term" value="C:membrane"/>
    <property type="evidence" value="ECO:0007669"/>
    <property type="project" value="UniProtKB-SubCell"/>
</dbReference>
<feature type="transmembrane region" description="Helical" evidence="5">
    <location>
        <begin position="260"/>
        <end position="285"/>
    </location>
</feature>
<dbReference type="OrthoDB" id="5962323at2759"/>
<evidence type="ECO:0000313" key="7">
    <source>
        <dbReference type="EMBL" id="CAH1797545.1"/>
    </source>
</evidence>
<feature type="transmembrane region" description="Helical" evidence="5">
    <location>
        <begin position="355"/>
        <end position="382"/>
    </location>
</feature>
<name>A0A8S4PWH3_OWEFU</name>
<evidence type="ECO:0000313" key="8">
    <source>
        <dbReference type="Proteomes" id="UP000749559"/>
    </source>
</evidence>
<dbReference type="InterPro" id="IPR053071">
    <property type="entry name" value="GPCR1-related_rcpt"/>
</dbReference>
<keyword evidence="8" id="KW-1185">Reference proteome</keyword>
<dbReference type="PROSITE" id="PS50262">
    <property type="entry name" value="G_PROTEIN_RECEP_F1_2"/>
    <property type="match status" value="1"/>
</dbReference>
<dbReference type="InterPro" id="IPR017452">
    <property type="entry name" value="GPCR_Rhodpsn_7TM"/>
</dbReference>
<feature type="transmembrane region" description="Helical" evidence="5">
    <location>
        <begin position="153"/>
        <end position="173"/>
    </location>
</feature>
<keyword evidence="3 5" id="KW-1133">Transmembrane helix</keyword>
<dbReference type="Gene3D" id="1.20.1070.10">
    <property type="entry name" value="Rhodopsin 7-helix transmembrane proteins"/>
    <property type="match status" value="1"/>
</dbReference>
<reference evidence="7" key="1">
    <citation type="submission" date="2022-03" db="EMBL/GenBank/DDBJ databases">
        <authorList>
            <person name="Martin C."/>
        </authorList>
    </citation>
    <scope>NUCLEOTIDE SEQUENCE</scope>
</reference>
<keyword evidence="4 5" id="KW-0472">Membrane</keyword>
<dbReference type="Pfam" id="PF10324">
    <property type="entry name" value="7TM_GPCR_Srw"/>
    <property type="match status" value="1"/>
</dbReference>
<dbReference type="Proteomes" id="UP000749559">
    <property type="component" value="Unassembled WGS sequence"/>
</dbReference>
<feature type="transmembrane region" description="Helical" evidence="5">
    <location>
        <begin position="194"/>
        <end position="213"/>
    </location>
</feature>
<protein>
    <recommendedName>
        <fullName evidence="6">G-protein coupled receptors family 1 profile domain-containing protein</fullName>
    </recommendedName>
</protein>
<evidence type="ECO:0000256" key="1">
    <source>
        <dbReference type="ARBA" id="ARBA00004370"/>
    </source>
</evidence>
<dbReference type="InterPro" id="IPR019427">
    <property type="entry name" value="7TM_GPCR_serpentine_rcpt_Srw"/>
</dbReference>
<proteinExistence type="predicted"/>
<evidence type="ECO:0000256" key="5">
    <source>
        <dbReference type="SAM" id="Phobius"/>
    </source>
</evidence>
<dbReference type="PANTHER" id="PTHR47023:SF1">
    <property type="entry name" value="SEX PEPTIDE RECEPTOR"/>
    <property type="match status" value="1"/>
</dbReference>
<dbReference type="CDD" id="cd14978">
    <property type="entry name" value="7tmA_FMRFamide_R-like"/>
    <property type="match status" value="1"/>
</dbReference>
<dbReference type="PRINTS" id="PR00237">
    <property type="entry name" value="GPCRRHODOPSN"/>
</dbReference>
<feature type="transmembrane region" description="Helical" evidence="5">
    <location>
        <begin position="318"/>
        <end position="343"/>
    </location>
</feature>
<evidence type="ECO:0000259" key="6">
    <source>
        <dbReference type="PROSITE" id="PS50262"/>
    </source>
</evidence>
<comment type="subcellular location">
    <subcellularLocation>
        <location evidence="1">Membrane</location>
    </subcellularLocation>
</comment>
<dbReference type="GO" id="GO:0008528">
    <property type="term" value="F:G protein-coupled peptide receptor activity"/>
    <property type="evidence" value="ECO:0007669"/>
    <property type="project" value="InterPro"/>
</dbReference>
<sequence length="431" mass="48753">MANSIASYNKTSLMYRNGQVMTRIKADIDVAMDTLSTIATTSSEGLTTVGNFTNNTDGGGGGPFILYPYMMAPKEFVVPIYGFFTPFLIILTIVTNTLVCVVLMKKNMRSPTNTLLVAMAVSDMFTGIFPMPVFLHFYAFGYFKDYVSIDWCYLYLYFSDIIPTIFHTASIWLTMGLALQRYIYVCYSIKAKQWCTIPATIKGIIVAYVLAILSQASKFGENIIDPIEVDSQRTPGEIFTGCLLQRRSWVLSIEDIYYNIYFWFRVIFIHMIPCTSLVVLNALLIHAMKNAQKRRQMLLKQNRKSESKKLKDSNCTTLMLVAVVGVFLLVEVPQGVVFIIIIVENTFKIGLVPPITMNTIALFTNFFIIFSYPLNFFIYCGMSRQFRDTFRRLFSRGTAPSDREHSQYTALATENGKSAYLTTPATGDTAI</sequence>
<dbReference type="EMBL" id="CAIIXF020000010">
    <property type="protein sequence ID" value="CAH1797545.1"/>
    <property type="molecule type" value="Genomic_DNA"/>
</dbReference>
<gene>
    <name evidence="7" type="ORF">OFUS_LOCUS21812</name>
</gene>
<evidence type="ECO:0000256" key="4">
    <source>
        <dbReference type="ARBA" id="ARBA00023136"/>
    </source>
</evidence>
<accession>A0A8S4PWH3</accession>
<feature type="transmembrane region" description="Helical" evidence="5">
    <location>
        <begin position="80"/>
        <end position="103"/>
    </location>
</feature>
<comment type="caution">
    <text evidence="7">The sequence shown here is derived from an EMBL/GenBank/DDBJ whole genome shotgun (WGS) entry which is preliminary data.</text>
</comment>
<dbReference type="SUPFAM" id="SSF81321">
    <property type="entry name" value="Family A G protein-coupled receptor-like"/>
    <property type="match status" value="1"/>
</dbReference>
<dbReference type="AlphaFoldDB" id="A0A8S4PWH3"/>
<dbReference type="PANTHER" id="PTHR47023">
    <property type="entry name" value="SEX PEPTIDE RECEPTOR"/>
    <property type="match status" value="1"/>
</dbReference>
<evidence type="ECO:0000256" key="2">
    <source>
        <dbReference type="ARBA" id="ARBA00022692"/>
    </source>
</evidence>
<evidence type="ECO:0000256" key="3">
    <source>
        <dbReference type="ARBA" id="ARBA00022989"/>
    </source>
</evidence>
<feature type="domain" description="G-protein coupled receptors family 1 profile" evidence="6">
    <location>
        <begin position="95"/>
        <end position="379"/>
    </location>
</feature>
<feature type="transmembrane region" description="Helical" evidence="5">
    <location>
        <begin position="115"/>
        <end position="141"/>
    </location>
</feature>
<dbReference type="InterPro" id="IPR000276">
    <property type="entry name" value="GPCR_Rhodpsn"/>
</dbReference>
<keyword evidence="2 5" id="KW-0812">Transmembrane</keyword>